<sequence>MIEPPKIQKMDGSMTPAAARRGAGECQWQPPLVDSERGQSRASVGQVRWARAATARNRIQVHIFLTPNIKLSVL</sequence>
<organism evidence="2 3">
    <name type="scientific">Pararge aegeria aegeria</name>
    <dbReference type="NCBI Taxonomy" id="348720"/>
    <lineage>
        <taxon>Eukaryota</taxon>
        <taxon>Metazoa</taxon>
        <taxon>Ecdysozoa</taxon>
        <taxon>Arthropoda</taxon>
        <taxon>Hexapoda</taxon>
        <taxon>Insecta</taxon>
        <taxon>Pterygota</taxon>
        <taxon>Neoptera</taxon>
        <taxon>Endopterygota</taxon>
        <taxon>Lepidoptera</taxon>
        <taxon>Glossata</taxon>
        <taxon>Ditrysia</taxon>
        <taxon>Papilionoidea</taxon>
        <taxon>Nymphalidae</taxon>
        <taxon>Satyrinae</taxon>
        <taxon>Satyrini</taxon>
        <taxon>Parargina</taxon>
        <taxon>Pararge</taxon>
    </lineage>
</organism>
<name>A0A8S4S448_9NEOP</name>
<evidence type="ECO:0000313" key="3">
    <source>
        <dbReference type="Proteomes" id="UP000838756"/>
    </source>
</evidence>
<reference evidence="2" key="1">
    <citation type="submission" date="2022-03" db="EMBL/GenBank/DDBJ databases">
        <authorList>
            <person name="Lindestad O."/>
        </authorList>
    </citation>
    <scope>NUCLEOTIDE SEQUENCE</scope>
</reference>
<dbReference type="Proteomes" id="UP000838756">
    <property type="component" value="Unassembled WGS sequence"/>
</dbReference>
<comment type="caution">
    <text evidence="2">The sequence shown here is derived from an EMBL/GenBank/DDBJ whole genome shotgun (WGS) entry which is preliminary data.</text>
</comment>
<dbReference type="EMBL" id="CAKXAJ010026002">
    <property type="protein sequence ID" value="CAH2250096.1"/>
    <property type="molecule type" value="Genomic_DNA"/>
</dbReference>
<proteinExistence type="predicted"/>
<accession>A0A8S4S448</accession>
<keyword evidence="3" id="KW-1185">Reference proteome</keyword>
<evidence type="ECO:0000256" key="1">
    <source>
        <dbReference type="SAM" id="MobiDB-lite"/>
    </source>
</evidence>
<protein>
    <submittedName>
        <fullName evidence="2">Jg2419 protein</fullName>
    </submittedName>
</protein>
<feature type="region of interest" description="Disordered" evidence="1">
    <location>
        <begin position="1"/>
        <end position="43"/>
    </location>
</feature>
<evidence type="ECO:0000313" key="2">
    <source>
        <dbReference type="EMBL" id="CAH2250096.1"/>
    </source>
</evidence>
<gene>
    <name evidence="2" type="primary">jg2419</name>
    <name evidence="2" type="ORF">PAEG_LOCUS22022</name>
</gene>
<dbReference type="AlphaFoldDB" id="A0A8S4S448"/>